<dbReference type="STRING" id="1817756.A2140_01165"/>
<evidence type="ECO:0000313" key="1">
    <source>
        <dbReference type="EMBL" id="OGI39754.1"/>
    </source>
</evidence>
<organism evidence="1 2">
    <name type="scientific">Candidatus Muproteobacteria bacterium RBG_16_62_13</name>
    <dbReference type="NCBI Taxonomy" id="1817756"/>
    <lineage>
        <taxon>Bacteria</taxon>
        <taxon>Pseudomonadati</taxon>
        <taxon>Pseudomonadota</taxon>
        <taxon>Candidatus Muproteobacteria</taxon>
    </lineage>
</organism>
<name>A0A1F6T3M7_9PROT</name>
<dbReference type="AlphaFoldDB" id="A0A1F6T3M7"/>
<dbReference type="InterPro" id="IPR045398">
    <property type="entry name" value="DUF6515"/>
</dbReference>
<dbReference type="Pfam" id="PF20125">
    <property type="entry name" value="DUF6515"/>
    <property type="match status" value="1"/>
</dbReference>
<protein>
    <submittedName>
        <fullName evidence="1">Uncharacterized protein</fullName>
    </submittedName>
</protein>
<dbReference type="Proteomes" id="UP000178379">
    <property type="component" value="Unassembled WGS sequence"/>
</dbReference>
<proteinExistence type="predicted"/>
<dbReference type="EMBL" id="MFSQ01000086">
    <property type="protein sequence ID" value="OGI39754.1"/>
    <property type="molecule type" value="Genomic_DNA"/>
</dbReference>
<sequence>MPPRHHVVHYHNVPYYFHAGVWYRSYNSRFIVAFPPIGVSIRVLPEIYTTIWVGAVPYYYAGGVYYAWRPEERVYVVTNPPTEVVNVSGGNGANLNDELYIYPKQGQSDQRQATDRYECHRWGVNQTHFDPTTPNQNLSVSEQASKRLDYRRAMKACLEGRGYSVQ</sequence>
<gene>
    <name evidence="1" type="ORF">A2140_01165</name>
</gene>
<evidence type="ECO:0000313" key="2">
    <source>
        <dbReference type="Proteomes" id="UP000178379"/>
    </source>
</evidence>
<accession>A0A1F6T3M7</accession>
<comment type="caution">
    <text evidence="1">The sequence shown here is derived from an EMBL/GenBank/DDBJ whole genome shotgun (WGS) entry which is preliminary data.</text>
</comment>
<reference evidence="1 2" key="1">
    <citation type="journal article" date="2016" name="Nat. Commun.">
        <title>Thousands of microbial genomes shed light on interconnected biogeochemical processes in an aquifer system.</title>
        <authorList>
            <person name="Anantharaman K."/>
            <person name="Brown C.T."/>
            <person name="Hug L.A."/>
            <person name="Sharon I."/>
            <person name="Castelle C.J."/>
            <person name="Probst A.J."/>
            <person name="Thomas B.C."/>
            <person name="Singh A."/>
            <person name="Wilkins M.J."/>
            <person name="Karaoz U."/>
            <person name="Brodie E.L."/>
            <person name="Williams K.H."/>
            <person name="Hubbard S.S."/>
            <person name="Banfield J.F."/>
        </authorList>
    </citation>
    <scope>NUCLEOTIDE SEQUENCE [LARGE SCALE GENOMIC DNA]</scope>
</reference>